<gene>
    <name evidence="2" type="ORF">LCGC14_2579820</name>
</gene>
<protein>
    <recommendedName>
        <fullName evidence="3">MtN3 and saliva related transmembrane protein</fullName>
    </recommendedName>
</protein>
<reference evidence="2" key="1">
    <citation type="journal article" date="2015" name="Nature">
        <title>Complex archaea that bridge the gap between prokaryotes and eukaryotes.</title>
        <authorList>
            <person name="Spang A."/>
            <person name="Saw J.H."/>
            <person name="Jorgensen S.L."/>
            <person name="Zaremba-Niedzwiedzka K."/>
            <person name="Martijn J."/>
            <person name="Lind A.E."/>
            <person name="van Eijk R."/>
            <person name="Schleper C."/>
            <person name="Guy L."/>
            <person name="Ettema T.J."/>
        </authorList>
    </citation>
    <scope>NUCLEOTIDE SEQUENCE</scope>
</reference>
<evidence type="ECO:0000313" key="2">
    <source>
        <dbReference type="EMBL" id="KKL08044.1"/>
    </source>
</evidence>
<evidence type="ECO:0008006" key="3">
    <source>
        <dbReference type="Google" id="ProtNLM"/>
    </source>
</evidence>
<organism evidence="2">
    <name type="scientific">marine sediment metagenome</name>
    <dbReference type="NCBI Taxonomy" id="412755"/>
    <lineage>
        <taxon>unclassified sequences</taxon>
        <taxon>metagenomes</taxon>
        <taxon>ecological metagenomes</taxon>
    </lineage>
</organism>
<feature type="transmembrane region" description="Helical" evidence="1">
    <location>
        <begin position="61"/>
        <end position="81"/>
    </location>
</feature>
<comment type="caution">
    <text evidence="2">The sequence shown here is derived from an EMBL/GenBank/DDBJ whole genome shotgun (WGS) entry which is preliminary data.</text>
</comment>
<keyword evidence="1" id="KW-0812">Transmembrane</keyword>
<dbReference type="EMBL" id="LAZR01043039">
    <property type="protein sequence ID" value="KKL08044.1"/>
    <property type="molecule type" value="Genomic_DNA"/>
</dbReference>
<evidence type="ECO:0000256" key="1">
    <source>
        <dbReference type="SAM" id="Phobius"/>
    </source>
</evidence>
<keyword evidence="1" id="KW-1133">Transmembrane helix</keyword>
<feature type="transmembrane region" description="Helical" evidence="1">
    <location>
        <begin position="6"/>
        <end position="25"/>
    </location>
</feature>
<proteinExistence type="predicted"/>
<name>A0A0F9AEN6_9ZZZZ</name>
<keyword evidence="1" id="KW-0472">Membrane</keyword>
<accession>A0A0F9AEN6</accession>
<dbReference type="AlphaFoldDB" id="A0A0F9AEN6"/>
<sequence>MVITSLGLLAAIAFLISGIPLAWAVFKTPKLVGFSRVGWAALTVGLTSVTSQLFMLHAPPIILGAQVFNVLVVYFVTIQTFRKGE</sequence>